<comment type="caution">
    <text evidence="2">The sequence shown here is derived from an EMBL/GenBank/DDBJ whole genome shotgun (WGS) entry which is preliminary data.</text>
</comment>
<keyword evidence="1" id="KW-0472">Membrane</keyword>
<dbReference type="AlphaFoldDB" id="A0A1B7HM83"/>
<dbReference type="EMBL" id="LXEP01000048">
    <property type="protein sequence ID" value="OAT16740.1"/>
    <property type="molecule type" value="Genomic_DNA"/>
</dbReference>
<evidence type="ECO:0000313" key="3">
    <source>
        <dbReference type="Proteomes" id="UP000078504"/>
    </source>
</evidence>
<accession>A0A1B7HM83</accession>
<dbReference type="RefSeq" id="WP_064519101.1">
    <property type="nucleotide sequence ID" value="NZ_LXEP01000048.1"/>
</dbReference>
<name>A0A1B7HM83_9ENTR</name>
<feature type="transmembrane region" description="Helical" evidence="1">
    <location>
        <begin position="111"/>
        <end position="132"/>
    </location>
</feature>
<keyword evidence="1" id="KW-1133">Transmembrane helix</keyword>
<proteinExistence type="predicted"/>
<sequence>MSEENQDSFKSSIAQQLKETLNAHRKLAEENVPDTLTADESKPALVKEVSQLDPERQRLNNVDYEAEIKLKKSYGKWFLIILACQLLIMNAVFIAVGLSKLTFKDDLTLQLYMGGTMTEVFGLVLVVTKYLFKRK</sequence>
<keyword evidence="1" id="KW-0812">Transmembrane</keyword>
<gene>
    <name evidence="2" type="ORF">M977_04527</name>
</gene>
<protein>
    <submittedName>
        <fullName evidence="2">Uncharacterized protein</fullName>
    </submittedName>
</protein>
<dbReference type="PATRIC" id="fig|1354253.4.peg.4654"/>
<reference evidence="2 3" key="1">
    <citation type="submission" date="2016-04" db="EMBL/GenBank/DDBJ databases">
        <title>ATOL: Assembling a taxonomically balanced genome-scale reconstruction of the evolutionary history of the Enterobacteriaceae.</title>
        <authorList>
            <person name="Plunkett G.III."/>
            <person name="Neeno-Eckwall E.C."/>
            <person name="Glasner J.D."/>
            <person name="Perna N.T."/>
        </authorList>
    </citation>
    <scope>NUCLEOTIDE SEQUENCE [LARGE SCALE GENOMIC DNA]</scope>
    <source>
        <strain evidence="2 3">ATCC 51604</strain>
    </source>
</reference>
<dbReference type="Proteomes" id="UP000078504">
    <property type="component" value="Unassembled WGS sequence"/>
</dbReference>
<feature type="transmembrane region" description="Helical" evidence="1">
    <location>
        <begin position="77"/>
        <end position="99"/>
    </location>
</feature>
<organism evidence="2 3">
    <name type="scientific">Buttiauxella gaviniae ATCC 51604</name>
    <dbReference type="NCBI Taxonomy" id="1354253"/>
    <lineage>
        <taxon>Bacteria</taxon>
        <taxon>Pseudomonadati</taxon>
        <taxon>Pseudomonadota</taxon>
        <taxon>Gammaproteobacteria</taxon>
        <taxon>Enterobacterales</taxon>
        <taxon>Enterobacteriaceae</taxon>
        <taxon>Buttiauxella</taxon>
    </lineage>
</organism>
<evidence type="ECO:0000313" key="2">
    <source>
        <dbReference type="EMBL" id="OAT16740.1"/>
    </source>
</evidence>
<evidence type="ECO:0000256" key="1">
    <source>
        <dbReference type="SAM" id="Phobius"/>
    </source>
</evidence>